<dbReference type="AlphaFoldDB" id="A0A0N5CMU7"/>
<dbReference type="OrthoDB" id="5850325at2759"/>
<keyword evidence="1" id="KW-0812">Transmembrane</keyword>
<keyword evidence="2" id="KW-0732">Signal</keyword>
<feature type="chain" id="PRO_5043126237" evidence="2">
    <location>
        <begin position="20"/>
        <end position="241"/>
    </location>
</feature>
<accession>A0A0N5CMU7</accession>
<dbReference type="EMBL" id="UYYF01000196">
    <property type="protein sequence ID" value="VDM96964.1"/>
    <property type="molecule type" value="Genomic_DNA"/>
</dbReference>
<keyword evidence="1" id="KW-0472">Membrane</keyword>
<feature type="transmembrane region" description="Helical" evidence="1">
    <location>
        <begin position="125"/>
        <end position="146"/>
    </location>
</feature>
<reference evidence="5" key="1">
    <citation type="submission" date="2017-02" db="UniProtKB">
        <authorList>
            <consortium name="WormBaseParasite"/>
        </authorList>
    </citation>
    <scope>IDENTIFICATION</scope>
</reference>
<evidence type="ECO:0000256" key="2">
    <source>
        <dbReference type="SAM" id="SignalP"/>
    </source>
</evidence>
<reference evidence="3 4" key="2">
    <citation type="submission" date="2018-11" db="EMBL/GenBank/DDBJ databases">
        <authorList>
            <consortium name="Pathogen Informatics"/>
        </authorList>
    </citation>
    <scope>NUCLEOTIDE SEQUENCE [LARGE SCALE GENOMIC DNA]</scope>
</reference>
<keyword evidence="1" id="KW-1133">Transmembrane helix</keyword>
<proteinExistence type="predicted"/>
<organism evidence="5">
    <name type="scientific">Thelazia callipaeda</name>
    <name type="common">Oriental eyeworm</name>
    <name type="synonym">Parasitic nematode</name>
    <dbReference type="NCBI Taxonomy" id="103827"/>
    <lineage>
        <taxon>Eukaryota</taxon>
        <taxon>Metazoa</taxon>
        <taxon>Ecdysozoa</taxon>
        <taxon>Nematoda</taxon>
        <taxon>Chromadorea</taxon>
        <taxon>Rhabditida</taxon>
        <taxon>Spirurina</taxon>
        <taxon>Spiruromorpha</taxon>
        <taxon>Thelazioidea</taxon>
        <taxon>Thelaziidae</taxon>
        <taxon>Thelazia</taxon>
    </lineage>
</organism>
<protein>
    <submittedName>
        <fullName evidence="3 5">Uncharacterized protein</fullName>
    </submittedName>
</protein>
<dbReference type="OMA" id="VAIYINI"/>
<gene>
    <name evidence="3" type="ORF">TCLT_LOCUS1488</name>
</gene>
<keyword evidence="4" id="KW-1185">Reference proteome</keyword>
<feature type="signal peptide" evidence="2">
    <location>
        <begin position="1"/>
        <end position="19"/>
    </location>
</feature>
<evidence type="ECO:0000256" key="1">
    <source>
        <dbReference type="SAM" id="Phobius"/>
    </source>
</evidence>
<dbReference type="Proteomes" id="UP000276776">
    <property type="component" value="Unassembled WGS sequence"/>
</dbReference>
<evidence type="ECO:0000313" key="4">
    <source>
        <dbReference type="Proteomes" id="UP000276776"/>
    </source>
</evidence>
<name>A0A0N5CMU7_THECL</name>
<evidence type="ECO:0000313" key="3">
    <source>
        <dbReference type="EMBL" id="VDM96964.1"/>
    </source>
</evidence>
<sequence length="241" mass="28228">MKSWVWILLILTIISEIIAVPSRKSALETKRQNSGRRKNKLQGITFWKSEASQIVLNLKRKIQEAYDKVFWKVAGFFDGKQSYTWKVFGKSIRIVIPRMPRSWKEFKGRLASIERVIRDNSRIRYLAAIYANIAVFVITYIIIFIYNIHCYFRYRQVWAANKNDELIFKPTCTTDIFSDLQSYLTTARNRLDDEQICANALSSPSETILEDDQETDNRILANTLVQRILARNCTQRTNLSI</sequence>
<evidence type="ECO:0000313" key="5">
    <source>
        <dbReference type="WBParaSite" id="TCLT_0000148701-mRNA-1"/>
    </source>
</evidence>
<dbReference type="WBParaSite" id="TCLT_0000148701-mRNA-1">
    <property type="protein sequence ID" value="TCLT_0000148701-mRNA-1"/>
    <property type="gene ID" value="TCLT_0000148701"/>
</dbReference>